<dbReference type="AlphaFoldDB" id="A0A239CPG1"/>
<dbReference type="RefSeq" id="WP_089406364.1">
    <property type="nucleotide sequence ID" value="NZ_FZOU01000001.1"/>
</dbReference>
<keyword evidence="2" id="KW-1185">Reference proteome</keyword>
<accession>A0A239CPG1</accession>
<evidence type="ECO:0000313" key="2">
    <source>
        <dbReference type="Proteomes" id="UP000198356"/>
    </source>
</evidence>
<dbReference type="Proteomes" id="UP000198356">
    <property type="component" value="Unassembled WGS sequence"/>
</dbReference>
<sequence length="203" mass="22854">MLALDEADWAWIGAHFARRLKVHHTLKQYHRDGARLKFAELAVGDSDPIANCSASDFGLGPMILDLNRNAVDRIFELAGKMLALNTPAELPQIVAQADLYSMKIGVGSELACMLRPSLCWVANTKSLWSYLFDYCDGNMREAREMMHSYNEVGIATIYPHMEGSMVRVSERQPDRGVSSLAGVRGYRYLWADAICCRAFERNF</sequence>
<organism evidence="1 2">
    <name type="scientific">Granulicella rosea</name>
    <dbReference type="NCBI Taxonomy" id="474952"/>
    <lineage>
        <taxon>Bacteria</taxon>
        <taxon>Pseudomonadati</taxon>
        <taxon>Acidobacteriota</taxon>
        <taxon>Terriglobia</taxon>
        <taxon>Terriglobales</taxon>
        <taxon>Acidobacteriaceae</taxon>
        <taxon>Granulicella</taxon>
    </lineage>
</organism>
<protein>
    <submittedName>
        <fullName evidence="1">Uncharacterized protein</fullName>
    </submittedName>
</protein>
<dbReference type="EMBL" id="FZOU01000001">
    <property type="protein sequence ID" value="SNS21384.1"/>
    <property type="molecule type" value="Genomic_DNA"/>
</dbReference>
<evidence type="ECO:0000313" key="1">
    <source>
        <dbReference type="EMBL" id="SNS21384.1"/>
    </source>
</evidence>
<dbReference type="OrthoDB" id="8481902at2"/>
<reference evidence="1 2" key="1">
    <citation type="submission" date="2017-06" db="EMBL/GenBank/DDBJ databases">
        <authorList>
            <person name="Kim H.J."/>
            <person name="Triplett B.A."/>
        </authorList>
    </citation>
    <scope>NUCLEOTIDE SEQUENCE [LARGE SCALE GENOMIC DNA]</scope>
    <source>
        <strain evidence="1 2">DSM 18704</strain>
    </source>
</reference>
<name>A0A239CPG1_9BACT</name>
<proteinExistence type="predicted"/>
<gene>
    <name evidence="1" type="ORF">SAMN05421770_10111</name>
</gene>